<name>A0A518GBT3_9BACT</name>
<protein>
    <submittedName>
        <fullName evidence="1">Uncharacterized protein</fullName>
    </submittedName>
</protein>
<accession>A0A518GBT3</accession>
<dbReference type="Proteomes" id="UP000318017">
    <property type="component" value="Chromosome"/>
</dbReference>
<dbReference type="AlphaFoldDB" id="A0A518GBT3"/>
<keyword evidence="2" id="KW-1185">Reference proteome</keyword>
<organism evidence="1 2">
    <name type="scientific">Aureliella helgolandensis</name>
    <dbReference type="NCBI Taxonomy" id="2527968"/>
    <lineage>
        <taxon>Bacteria</taxon>
        <taxon>Pseudomonadati</taxon>
        <taxon>Planctomycetota</taxon>
        <taxon>Planctomycetia</taxon>
        <taxon>Pirellulales</taxon>
        <taxon>Pirellulaceae</taxon>
        <taxon>Aureliella</taxon>
    </lineage>
</organism>
<gene>
    <name evidence="1" type="ORF">Q31a_44570</name>
</gene>
<evidence type="ECO:0000313" key="1">
    <source>
        <dbReference type="EMBL" id="QDV26086.1"/>
    </source>
</evidence>
<evidence type="ECO:0000313" key="2">
    <source>
        <dbReference type="Proteomes" id="UP000318017"/>
    </source>
</evidence>
<sequence>MSASWLVHCRAMAEACARAAIRASRSADKPPAETAQTTWRCSAHRRNTTNWTIPPLVVFQFHWMNRASSMPFNANLGHQELRDWGIGGPLFLAVLEDP</sequence>
<reference evidence="1 2" key="1">
    <citation type="submission" date="2019-02" db="EMBL/GenBank/DDBJ databases">
        <title>Deep-cultivation of Planctomycetes and their phenomic and genomic characterization uncovers novel biology.</title>
        <authorList>
            <person name="Wiegand S."/>
            <person name="Jogler M."/>
            <person name="Boedeker C."/>
            <person name="Pinto D."/>
            <person name="Vollmers J."/>
            <person name="Rivas-Marin E."/>
            <person name="Kohn T."/>
            <person name="Peeters S.H."/>
            <person name="Heuer A."/>
            <person name="Rast P."/>
            <person name="Oberbeckmann S."/>
            <person name="Bunk B."/>
            <person name="Jeske O."/>
            <person name="Meyerdierks A."/>
            <person name="Storesund J.E."/>
            <person name="Kallscheuer N."/>
            <person name="Luecker S."/>
            <person name="Lage O.M."/>
            <person name="Pohl T."/>
            <person name="Merkel B.J."/>
            <person name="Hornburger P."/>
            <person name="Mueller R.-W."/>
            <person name="Bruemmer F."/>
            <person name="Labrenz M."/>
            <person name="Spormann A.M."/>
            <person name="Op den Camp H."/>
            <person name="Overmann J."/>
            <person name="Amann R."/>
            <person name="Jetten M.S.M."/>
            <person name="Mascher T."/>
            <person name="Medema M.H."/>
            <person name="Devos D.P."/>
            <person name="Kaster A.-K."/>
            <person name="Ovreas L."/>
            <person name="Rohde M."/>
            <person name="Galperin M.Y."/>
            <person name="Jogler C."/>
        </authorList>
    </citation>
    <scope>NUCLEOTIDE SEQUENCE [LARGE SCALE GENOMIC DNA]</scope>
    <source>
        <strain evidence="1 2">Q31a</strain>
    </source>
</reference>
<dbReference type="EMBL" id="CP036298">
    <property type="protein sequence ID" value="QDV26086.1"/>
    <property type="molecule type" value="Genomic_DNA"/>
</dbReference>
<proteinExistence type="predicted"/>
<dbReference type="KEGG" id="ahel:Q31a_44570"/>